<organism evidence="2 3">
    <name type="scientific">Pedobacter suwonensis</name>
    <dbReference type="NCBI Taxonomy" id="332999"/>
    <lineage>
        <taxon>Bacteria</taxon>
        <taxon>Pseudomonadati</taxon>
        <taxon>Bacteroidota</taxon>
        <taxon>Sphingobacteriia</taxon>
        <taxon>Sphingobacteriales</taxon>
        <taxon>Sphingobacteriaceae</taxon>
        <taxon>Pedobacter</taxon>
    </lineage>
</organism>
<keyword evidence="3" id="KW-1185">Reference proteome</keyword>
<evidence type="ECO:0000313" key="3">
    <source>
        <dbReference type="Proteomes" id="UP000198836"/>
    </source>
</evidence>
<dbReference type="AlphaFoldDB" id="A0A1I0STZ6"/>
<keyword evidence="1" id="KW-0812">Transmembrane</keyword>
<dbReference type="Proteomes" id="UP000198836">
    <property type="component" value="Unassembled WGS sequence"/>
</dbReference>
<evidence type="ECO:0000256" key="1">
    <source>
        <dbReference type="SAM" id="Phobius"/>
    </source>
</evidence>
<gene>
    <name evidence="2" type="ORF">SAMN04488511_103187</name>
</gene>
<evidence type="ECO:0000313" key="2">
    <source>
        <dbReference type="EMBL" id="SFA42877.1"/>
    </source>
</evidence>
<proteinExistence type="predicted"/>
<dbReference type="EMBL" id="FOJM01000003">
    <property type="protein sequence ID" value="SFA42877.1"/>
    <property type="molecule type" value="Genomic_DNA"/>
</dbReference>
<keyword evidence="1" id="KW-1133">Transmembrane helix</keyword>
<protein>
    <submittedName>
        <fullName evidence="2">Uncharacterized protein</fullName>
    </submittedName>
</protein>
<feature type="transmembrane region" description="Helical" evidence="1">
    <location>
        <begin position="27"/>
        <end position="51"/>
    </location>
</feature>
<keyword evidence="1" id="KW-0472">Membrane</keyword>
<name>A0A1I0STZ6_9SPHI</name>
<reference evidence="3" key="1">
    <citation type="submission" date="2016-10" db="EMBL/GenBank/DDBJ databases">
        <authorList>
            <person name="Varghese N."/>
            <person name="Submissions S."/>
        </authorList>
    </citation>
    <scope>NUCLEOTIDE SEQUENCE [LARGE SCALE GENOMIC DNA]</scope>
    <source>
        <strain evidence="3">DSM 18130</strain>
    </source>
</reference>
<sequence>MMRAYYYFLFRVYKFYTDRMKKNDIPLIYVASISTLLIFFNVFTVYSWLIYSDYFNDIIPSKYYVLIPIAII</sequence>
<accession>A0A1I0STZ6</accession>